<dbReference type="EMBL" id="SPHZ02000007">
    <property type="protein sequence ID" value="KAF0906029.1"/>
    <property type="molecule type" value="Genomic_DNA"/>
</dbReference>
<sequence>HQKRKVEAAVDGAGAGVEEEKNQDLIDVLLSVQKQGDLGTPLTMAQIKADIL</sequence>
<dbReference type="AlphaFoldDB" id="A0A6G1D0V6"/>
<reference evidence="1 2" key="1">
    <citation type="submission" date="2019-11" db="EMBL/GenBank/DDBJ databases">
        <title>Whole genome sequence of Oryza granulata.</title>
        <authorList>
            <person name="Li W."/>
        </authorList>
    </citation>
    <scope>NUCLEOTIDE SEQUENCE [LARGE SCALE GENOMIC DNA]</scope>
    <source>
        <strain evidence="2">cv. Menghai</strain>
        <tissue evidence="1">Leaf</tissue>
    </source>
</reference>
<gene>
    <name evidence="1" type="ORF">E2562_009045</name>
</gene>
<feature type="non-terminal residue" evidence="1">
    <location>
        <position position="52"/>
    </location>
</feature>
<proteinExistence type="predicted"/>
<dbReference type="Proteomes" id="UP000479710">
    <property type="component" value="Unassembled WGS sequence"/>
</dbReference>
<protein>
    <submittedName>
        <fullName evidence="1">Uncharacterized protein</fullName>
    </submittedName>
</protein>
<accession>A0A6G1D0V6</accession>
<evidence type="ECO:0000313" key="2">
    <source>
        <dbReference type="Proteomes" id="UP000479710"/>
    </source>
</evidence>
<feature type="non-terminal residue" evidence="1">
    <location>
        <position position="1"/>
    </location>
</feature>
<organism evidence="1 2">
    <name type="scientific">Oryza meyeriana var. granulata</name>
    <dbReference type="NCBI Taxonomy" id="110450"/>
    <lineage>
        <taxon>Eukaryota</taxon>
        <taxon>Viridiplantae</taxon>
        <taxon>Streptophyta</taxon>
        <taxon>Embryophyta</taxon>
        <taxon>Tracheophyta</taxon>
        <taxon>Spermatophyta</taxon>
        <taxon>Magnoliopsida</taxon>
        <taxon>Liliopsida</taxon>
        <taxon>Poales</taxon>
        <taxon>Poaceae</taxon>
        <taxon>BOP clade</taxon>
        <taxon>Oryzoideae</taxon>
        <taxon>Oryzeae</taxon>
        <taxon>Oryzinae</taxon>
        <taxon>Oryza</taxon>
        <taxon>Oryza meyeriana</taxon>
    </lineage>
</organism>
<name>A0A6G1D0V6_9ORYZ</name>
<evidence type="ECO:0000313" key="1">
    <source>
        <dbReference type="EMBL" id="KAF0906029.1"/>
    </source>
</evidence>
<comment type="caution">
    <text evidence="1">The sequence shown here is derived from an EMBL/GenBank/DDBJ whole genome shotgun (WGS) entry which is preliminary data.</text>
</comment>
<keyword evidence="2" id="KW-1185">Reference proteome</keyword>